<evidence type="ECO:0000256" key="6">
    <source>
        <dbReference type="ARBA" id="ARBA00022723"/>
    </source>
</evidence>
<dbReference type="GO" id="GO:0020037">
    <property type="term" value="F:heme binding"/>
    <property type="evidence" value="ECO:0007669"/>
    <property type="project" value="InterPro"/>
</dbReference>
<keyword evidence="6" id="KW-0479">Metal-binding</keyword>
<keyword evidence="5" id="KW-0812">Transmembrane</keyword>
<evidence type="ECO:0000313" key="11">
    <source>
        <dbReference type="EMBL" id="KGN60417.1"/>
    </source>
</evidence>
<keyword evidence="9" id="KW-0408">Iron</keyword>
<dbReference type="Proteomes" id="UP000029981">
    <property type="component" value="Chromosome 3"/>
</dbReference>
<keyword evidence="7" id="KW-1133">Transmembrane helix</keyword>
<keyword evidence="8" id="KW-0560">Oxidoreductase</keyword>
<organism evidence="11 12">
    <name type="scientific">Cucumis sativus</name>
    <name type="common">Cucumber</name>
    <dbReference type="NCBI Taxonomy" id="3659"/>
    <lineage>
        <taxon>Eukaryota</taxon>
        <taxon>Viridiplantae</taxon>
        <taxon>Streptophyta</taxon>
        <taxon>Embryophyta</taxon>
        <taxon>Tracheophyta</taxon>
        <taxon>Spermatophyta</taxon>
        <taxon>Magnoliopsida</taxon>
        <taxon>eudicotyledons</taxon>
        <taxon>Gunneridae</taxon>
        <taxon>Pentapetalae</taxon>
        <taxon>rosids</taxon>
        <taxon>fabids</taxon>
        <taxon>Cucurbitales</taxon>
        <taxon>Cucurbitaceae</taxon>
        <taxon>Benincaseae</taxon>
        <taxon>Cucumis</taxon>
    </lineage>
</organism>
<dbReference type="GO" id="GO:0048868">
    <property type="term" value="P:pollen tube development"/>
    <property type="evidence" value="ECO:0000318"/>
    <property type="project" value="GO_Central"/>
</dbReference>
<dbReference type="AlphaFoldDB" id="A0A0A0LI74"/>
<evidence type="ECO:0000256" key="7">
    <source>
        <dbReference type="ARBA" id="ARBA00022989"/>
    </source>
</evidence>
<dbReference type="Gramene" id="KGN60417">
    <property type="protein sequence ID" value="KGN60417"/>
    <property type="gene ID" value="Csa_3G904060"/>
</dbReference>
<comment type="cofactor">
    <cofactor evidence="1">
        <name>heme</name>
        <dbReference type="ChEBI" id="CHEBI:30413"/>
    </cofactor>
</comment>
<keyword evidence="10" id="KW-0472">Membrane</keyword>
<dbReference type="GO" id="GO:0005506">
    <property type="term" value="F:iron ion binding"/>
    <property type="evidence" value="ECO:0007669"/>
    <property type="project" value="InterPro"/>
</dbReference>
<protein>
    <recommendedName>
        <fullName evidence="13">Cytochrome P450</fullName>
    </recommendedName>
</protein>
<accession>A0A0A0LI74</accession>
<evidence type="ECO:0000256" key="3">
    <source>
        <dbReference type="ARBA" id="ARBA00010617"/>
    </source>
</evidence>
<evidence type="ECO:0000313" key="12">
    <source>
        <dbReference type="Proteomes" id="UP000029981"/>
    </source>
</evidence>
<evidence type="ECO:0000256" key="9">
    <source>
        <dbReference type="ARBA" id="ARBA00023004"/>
    </source>
</evidence>
<evidence type="ECO:0000256" key="4">
    <source>
        <dbReference type="ARBA" id="ARBA00022617"/>
    </source>
</evidence>
<evidence type="ECO:0000256" key="5">
    <source>
        <dbReference type="ARBA" id="ARBA00022692"/>
    </source>
</evidence>
<dbReference type="InterPro" id="IPR036396">
    <property type="entry name" value="Cyt_P450_sf"/>
</dbReference>
<dbReference type="SUPFAM" id="SSF48264">
    <property type="entry name" value="Cytochrome P450"/>
    <property type="match status" value="1"/>
</dbReference>
<gene>
    <name evidence="11" type="ORF">Csa_3G904060</name>
</gene>
<reference evidence="11 12" key="4">
    <citation type="journal article" date="2011" name="BMC Genomics">
        <title>RNA-Seq improves annotation of protein-coding genes in the cucumber genome.</title>
        <authorList>
            <person name="Li Z."/>
            <person name="Zhang Z."/>
            <person name="Yan P."/>
            <person name="Huang S."/>
            <person name="Fei Z."/>
            <person name="Lin K."/>
        </authorList>
    </citation>
    <scope>NUCLEOTIDE SEQUENCE [LARGE SCALE GENOMIC DNA]</scope>
    <source>
        <strain evidence="12">cv. 9930</strain>
    </source>
</reference>
<dbReference type="PANTHER" id="PTHR24286">
    <property type="entry name" value="CYTOCHROME P450 26"/>
    <property type="match status" value="1"/>
</dbReference>
<evidence type="ECO:0000256" key="2">
    <source>
        <dbReference type="ARBA" id="ARBA00004167"/>
    </source>
</evidence>
<comment type="similarity">
    <text evidence="3">Belongs to the cytochrome P450 family.</text>
</comment>
<comment type="subcellular location">
    <subcellularLocation>
        <location evidence="2">Membrane</location>
        <topology evidence="2">Single-pass membrane protein</topology>
    </subcellularLocation>
</comment>
<dbReference type="STRING" id="3659.A0A0A0LI74"/>
<evidence type="ECO:0000256" key="10">
    <source>
        <dbReference type="ARBA" id="ARBA00023136"/>
    </source>
</evidence>
<dbReference type="Gene3D" id="1.10.630.10">
    <property type="entry name" value="Cytochrome P450"/>
    <property type="match status" value="1"/>
</dbReference>
<dbReference type="EMBL" id="CM002924">
    <property type="protein sequence ID" value="KGN60417.1"/>
    <property type="molecule type" value="Genomic_DNA"/>
</dbReference>
<dbReference type="GO" id="GO:0005783">
    <property type="term" value="C:endoplasmic reticulum"/>
    <property type="evidence" value="ECO:0000318"/>
    <property type="project" value="GO_Central"/>
</dbReference>
<name>A0A0A0LI74_CUCSA</name>
<proteinExistence type="inferred from homology"/>
<dbReference type="GO" id="GO:0016020">
    <property type="term" value="C:membrane"/>
    <property type="evidence" value="ECO:0007669"/>
    <property type="project" value="UniProtKB-SubCell"/>
</dbReference>
<dbReference type="OMA" id="FYRIMAS"/>
<reference evidence="11 12" key="3">
    <citation type="journal article" date="2010" name="BMC Genomics">
        <title>Transcriptome sequencing and comparative analysis of cucumber flowers with different sex types.</title>
        <authorList>
            <person name="Guo S."/>
            <person name="Zheng Y."/>
            <person name="Joung J.G."/>
            <person name="Liu S."/>
            <person name="Zhang Z."/>
            <person name="Crasta O.R."/>
            <person name="Sobral B.W."/>
            <person name="Xu Y."/>
            <person name="Huang S."/>
            <person name="Fei Z."/>
        </authorList>
    </citation>
    <scope>NUCLEOTIDE SEQUENCE [LARGE SCALE GENOMIC DNA]</scope>
    <source>
        <strain evidence="12">cv. 9930</strain>
    </source>
</reference>
<sequence length="242" mass="27607">MLSVCVIIGSVLGVYFFVRKLNEVWYLVKLGRRVYKSLPSGDLGWPLIGSSFSFYKAFKAGGDPDSFIHHLISRNGRVGMYKSHLYGRPTIIVTDPEICRRIYLDDQKFKPNYPKSVKLLEVNGLFSRIDHKTFYRIMASPLNGYEILSKYVSFIEEIMSKGLEEWSTMKEPIELLSEIGSLLFKVIIRIFLGNEIPTPTLNKLEALYKHLGPVILSILPYDVPGLTYHHALKGTPVDDFNV</sequence>
<reference evidence="11 12" key="2">
    <citation type="journal article" date="2009" name="PLoS ONE">
        <title>An integrated genetic and cytogenetic map of the cucumber genome.</title>
        <authorList>
            <person name="Ren Y."/>
            <person name="Zhang Z."/>
            <person name="Liu J."/>
            <person name="Staub J.E."/>
            <person name="Han Y."/>
            <person name="Cheng Z."/>
            <person name="Li X."/>
            <person name="Lu J."/>
            <person name="Miao H."/>
            <person name="Kang H."/>
            <person name="Xie B."/>
            <person name="Gu X."/>
            <person name="Wang X."/>
            <person name="Du Y."/>
            <person name="Jin W."/>
            <person name="Huang S."/>
        </authorList>
    </citation>
    <scope>NUCLEOTIDE SEQUENCE [LARGE SCALE GENOMIC DNA]</scope>
    <source>
        <strain evidence="12">cv. 9930</strain>
    </source>
</reference>
<keyword evidence="12" id="KW-1185">Reference proteome</keyword>
<reference evidence="11 12" key="1">
    <citation type="journal article" date="2009" name="Nat. Genet.">
        <title>The genome of the cucumber, Cucumis sativus L.</title>
        <authorList>
            <person name="Huang S."/>
            <person name="Li R."/>
            <person name="Zhang Z."/>
            <person name="Li L."/>
            <person name="Gu X."/>
            <person name="Fan W."/>
            <person name="Lucas W.J."/>
            <person name="Wang X."/>
            <person name="Xie B."/>
            <person name="Ni P."/>
            <person name="Ren Y."/>
            <person name="Zhu H."/>
            <person name="Li J."/>
            <person name="Lin K."/>
            <person name="Jin W."/>
            <person name="Fei Z."/>
            <person name="Li G."/>
            <person name="Staub J."/>
            <person name="Kilian A."/>
            <person name="van der Vossen E.A."/>
            <person name="Wu Y."/>
            <person name="Guo J."/>
            <person name="He J."/>
            <person name="Jia Z."/>
            <person name="Ren Y."/>
            <person name="Tian G."/>
            <person name="Lu Y."/>
            <person name="Ruan J."/>
            <person name="Qian W."/>
            <person name="Wang M."/>
            <person name="Huang Q."/>
            <person name="Li B."/>
            <person name="Xuan Z."/>
            <person name="Cao J."/>
            <person name="Asan"/>
            <person name="Wu Z."/>
            <person name="Zhang J."/>
            <person name="Cai Q."/>
            <person name="Bai Y."/>
            <person name="Zhao B."/>
            <person name="Han Y."/>
            <person name="Li Y."/>
            <person name="Li X."/>
            <person name="Wang S."/>
            <person name="Shi Q."/>
            <person name="Liu S."/>
            <person name="Cho W.K."/>
            <person name="Kim J.Y."/>
            <person name="Xu Y."/>
            <person name="Heller-Uszynska K."/>
            <person name="Miao H."/>
            <person name="Cheng Z."/>
            <person name="Zhang S."/>
            <person name="Wu J."/>
            <person name="Yang Y."/>
            <person name="Kang H."/>
            <person name="Li M."/>
            <person name="Liang H."/>
            <person name="Ren X."/>
            <person name="Shi Z."/>
            <person name="Wen M."/>
            <person name="Jian M."/>
            <person name="Yang H."/>
            <person name="Zhang G."/>
            <person name="Yang Z."/>
            <person name="Chen R."/>
            <person name="Liu S."/>
            <person name="Li J."/>
            <person name="Ma L."/>
            <person name="Liu H."/>
            <person name="Zhou Y."/>
            <person name="Zhao J."/>
            <person name="Fang X."/>
            <person name="Li G."/>
            <person name="Fang L."/>
            <person name="Li Y."/>
            <person name="Liu D."/>
            <person name="Zheng H."/>
            <person name="Zhang Y."/>
            <person name="Qin N."/>
            <person name="Li Z."/>
            <person name="Yang G."/>
            <person name="Yang S."/>
            <person name="Bolund L."/>
            <person name="Kristiansen K."/>
            <person name="Zheng H."/>
            <person name="Li S."/>
            <person name="Zhang X."/>
            <person name="Yang H."/>
            <person name="Wang J."/>
            <person name="Sun R."/>
            <person name="Zhang B."/>
            <person name="Jiang S."/>
            <person name="Wang J."/>
            <person name="Du Y."/>
            <person name="Li S."/>
        </authorList>
    </citation>
    <scope>NUCLEOTIDE SEQUENCE [LARGE SCALE GENOMIC DNA]</scope>
    <source>
        <strain evidence="12">cv. 9930</strain>
    </source>
</reference>
<evidence type="ECO:0000256" key="8">
    <source>
        <dbReference type="ARBA" id="ARBA00023002"/>
    </source>
</evidence>
<dbReference type="PANTHER" id="PTHR24286:SF199">
    <property type="entry name" value="CYTOCHROME P450 88D6"/>
    <property type="match status" value="1"/>
</dbReference>
<evidence type="ECO:0008006" key="13">
    <source>
        <dbReference type="Google" id="ProtNLM"/>
    </source>
</evidence>
<evidence type="ECO:0000256" key="1">
    <source>
        <dbReference type="ARBA" id="ARBA00001971"/>
    </source>
</evidence>
<keyword evidence="4" id="KW-0349">Heme</keyword>
<dbReference type="GO" id="GO:0051777">
    <property type="term" value="F:ent-kaurenoic acid monooxygenase activity"/>
    <property type="evidence" value="ECO:0000318"/>
    <property type="project" value="GO_Central"/>
</dbReference>